<dbReference type="EMBL" id="CALNXI010000149">
    <property type="protein sequence ID" value="CAH3020493.1"/>
    <property type="molecule type" value="Genomic_DNA"/>
</dbReference>
<feature type="transmembrane region" description="Helical" evidence="10">
    <location>
        <begin position="132"/>
        <end position="154"/>
    </location>
</feature>
<evidence type="ECO:0000256" key="8">
    <source>
        <dbReference type="ARBA" id="ARBA00023180"/>
    </source>
</evidence>
<dbReference type="PANTHER" id="PTHR24246:SF27">
    <property type="entry name" value="ADENOSINE RECEPTOR, ISOFORM A"/>
    <property type="match status" value="1"/>
</dbReference>
<feature type="transmembrane region" description="Helical" evidence="10">
    <location>
        <begin position="101"/>
        <end position="120"/>
    </location>
</feature>
<dbReference type="CDD" id="cd00637">
    <property type="entry name" value="7tm_classA_rhodopsin-like"/>
    <property type="match status" value="1"/>
</dbReference>
<dbReference type="Proteomes" id="UP001159427">
    <property type="component" value="Unassembled WGS sequence"/>
</dbReference>
<evidence type="ECO:0000256" key="10">
    <source>
        <dbReference type="SAM" id="Phobius"/>
    </source>
</evidence>
<feature type="transmembrane region" description="Helical" evidence="10">
    <location>
        <begin position="232"/>
        <end position="250"/>
    </location>
</feature>
<evidence type="ECO:0000256" key="4">
    <source>
        <dbReference type="ARBA" id="ARBA00022989"/>
    </source>
</evidence>
<evidence type="ECO:0000256" key="3">
    <source>
        <dbReference type="ARBA" id="ARBA00022692"/>
    </source>
</evidence>
<evidence type="ECO:0000256" key="9">
    <source>
        <dbReference type="ARBA" id="ARBA00023224"/>
    </source>
</evidence>
<keyword evidence="5" id="KW-0297">G-protein coupled receptor</keyword>
<keyword evidence="6 10" id="KW-0472">Membrane</keyword>
<evidence type="ECO:0000256" key="1">
    <source>
        <dbReference type="ARBA" id="ARBA00004651"/>
    </source>
</evidence>
<evidence type="ECO:0000313" key="12">
    <source>
        <dbReference type="EMBL" id="CAH3020493.1"/>
    </source>
</evidence>
<feature type="transmembrane region" description="Helical" evidence="10">
    <location>
        <begin position="189"/>
        <end position="212"/>
    </location>
</feature>
<keyword evidence="8" id="KW-0325">Glycoprotein</keyword>
<keyword evidence="3 10" id="KW-0812">Transmembrane</keyword>
<sequence length="286" mass="32609">MVLYKDPFKCFRKPMMVYVGALALLDFLSGSVTGPWVINNYVECGMGEDDSPVLDKTRFAAISAEFTICTANFITLVLSGERLFAVACPFLYRRKSSVKRSVIILSFAVLYPLSVSLASFSGSRWRDRPFHAHMIITMPMVTLISVNIALVVALRRQNKQAKILLGGSESTPSGFREGESKRKERENSLCVTTQLVVSCFLLSLLPYLSFFYVILYFPEFRGEKWLFAGTRFFLPFVFLNPAMNSLIFNFRLKHVRRSFRHVFMSGSRIRLHDIQLTPFARSMDSP</sequence>
<protein>
    <recommendedName>
        <fullName evidence="11">G-protein coupled receptors family 1 profile domain-containing protein</fullName>
    </recommendedName>
</protein>
<keyword evidence="13" id="KW-1185">Reference proteome</keyword>
<feature type="domain" description="G-protein coupled receptors family 1 profile" evidence="11">
    <location>
        <begin position="1"/>
        <end position="248"/>
    </location>
</feature>
<evidence type="ECO:0000256" key="2">
    <source>
        <dbReference type="ARBA" id="ARBA00022475"/>
    </source>
</evidence>
<comment type="caution">
    <text evidence="12">The sequence shown here is derived from an EMBL/GenBank/DDBJ whole genome shotgun (WGS) entry which is preliminary data.</text>
</comment>
<dbReference type="InterPro" id="IPR017452">
    <property type="entry name" value="GPCR_Rhodpsn_7TM"/>
</dbReference>
<reference evidence="12 13" key="1">
    <citation type="submission" date="2022-05" db="EMBL/GenBank/DDBJ databases">
        <authorList>
            <consortium name="Genoscope - CEA"/>
            <person name="William W."/>
        </authorList>
    </citation>
    <scope>NUCLEOTIDE SEQUENCE [LARGE SCALE GENOMIC DNA]</scope>
</reference>
<comment type="subcellular location">
    <subcellularLocation>
        <location evidence="1">Cell membrane</location>
        <topology evidence="1">Multi-pass membrane protein</topology>
    </subcellularLocation>
</comment>
<feature type="transmembrane region" description="Helical" evidence="10">
    <location>
        <begin position="58"/>
        <end position="80"/>
    </location>
</feature>
<evidence type="ECO:0000256" key="6">
    <source>
        <dbReference type="ARBA" id="ARBA00023136"/>
    </source>
</evidence>
<dbReference type="PROSITE" id="PS50262">
    <property type="entry name" value="G_PROTEIN_RECEP_F1_2"/>
    <property type="match status" value="1"/>
</dbReference>
<accession>A0ABN8LX25</accession>
<keyword evidence="9" id="KW-0807">Transducer</keyword>
<keyword evidence="2" id="KW-1003">Cell membrane</keyword>
<dbReference type="PANTHER" id="PTHR24246">
    <property type="entry name" value="OLFACTORY RECEPTOR AND ADENOSINE RECEPTOR"/>
    <property type="match status" value="1"/>
</dbReference>
<keyword evidence="7" id="KW-0675">Receptor</keyword>
<evidence type="ECO:0000256" key="5">
    <source>
        <dbReference type="ARBA" id="ARBA00023040"/>
    </source>
</evidence>
<name>A0ABN8LX25_9CNID</name>
<dbReference type="SUPFAM" id="SSF81321">
    <property type="entry name" value="Family A G protein-coupled receptor-like"/>
    <property type="match status" value="1"/>
</dbReference>
<keyword evidence="4 10" id="KW-1133">Transmembrane helix</keyword>
<dbReference type="Gene3D" id="1.20.1070.10">
    <property type="entry name" value="Rhodopsin 7-helix transmembrane proteins"/>
    <property type="match status" value="1"/>
</dbReference>
<gene>
    <name evidence="12" type="ORF">PEVE_00007342</name>
</gene>
<evidence type="ECO:0000256" key="7">
    <source>
        <dbReference type="ARBA" id="ARBA00023170"/>
    </source>
</evidence>
<organism evidence="12 13">
    <name type="scientific">Porites evermanni</name>
    <dbReference type="NCBI Taxonomy" id="104178"/>
    <lineage>
        <taxon>Eukaryota</taxon>
        <taxon>Metazoa</taxon>
        <taxon>Cnidaria</taxon>
        <taxon>Anthozoa</taxon>
        <taxon>Hexacorallia</taxon>
        <taxon>Scleractinia</taxon>
        <taxon>Fungiina</taxon>
        <taxon>Poritidae</taxon>
        <taxon>Porites</taxon>
    </lineage>
</organism>
<evidence type="ECO:0000259" key="11">
    <source>
        <dbReference type="PROSITE" id="PS50262"/>
    </source>
</evidence>
<evidence type="ECO:0000313" key="13">
    <source>
        <dbReference type="Proteomes" id="UP001159427"/>
    </source>
</evidence>
<proteinExistence type="predicted"/>
<feature type="transmembrane region" description="Helical" evidence="10">
    <location>
        <begin position="15"/>
        <end position="38"/>
    </location>
</feature>